<dbReference type="RefSeq" id="WP_126724492.1">
    <property type="nucleotide sequence ID" value="NZ_RYZH01000009.1"/>
</dbReference>
<dbReference type="Proteomes" id="UP000280296">
    <property type="component" value="Unassembled WGS sequence"/>
</dbReference>
<dbReference type="InterPro" id="IPR004143">
    <property type="entry name" value="BPL_LPL_catalytic"/>
</dbReference>
<name>A0A432MN77_9BACT</name>
<dbReference type="EMBL" id="RYZH01000009">
    <property type="protein sequence ID" value="RUL88566.1"/>
    <property type="molecule type" value="Genomic_DNA"/>
</dbReference>
<keyword evidence="2" id="KW-0436">Ligase</keyword>
<dbReference type="InterPro" id="IPR050664">
    <property type="entry name" value="Octanoyltrans_LipM/LipL"/>
</dbReference>
<dbReference type="Gene3D" id="3.30.930.10">
    <property type="entry name" value="Bira Bifunctional Protein, Domain 2"/>
    <property type="match status" value="1"/>
</dbReference>
<sequence length="250" mass="26744">MPDPDLPPFLALGLTLPGVFANLALDEALLIEADREGSPAVLRWWELPELAVVMGASCRMGEDVAVDACRRDGVPIARRASGGGTVLIGPGALNVSMILPIASAPGLGAVDEAQRWVLGRIADRLRALGLPVEVLGSGDLTLGGRKFSGSAQRRLKRCFLVHASILYGLPVDRIARYLGAPPRRQPEYRAGRAHDEFVTLLPLSRDALLEAVRDAWLPPGCLPDAPPVPEGLVAELVASKYADPAWIERF</sequence>
<dbReference type="OrthoDB" id="9788148at2"/>
<dbReference type="AlphaFoldDB" id="A0A432MN77"/>
<dbReference type="CDD" id="cd16443">
    <property type="entry name" value="LplA"/>
    <property type="match status" value="1"/>
</dbReference>
<reference evidence="2 3" key="2">
    <citation type="submission" date="2019-01" db="EMBL/GenBank/DDBJ databases">
        <title>Tautonia sociabilis, a novel thermotolerant planctomycete of Isosphaeraceae family, isolated from a 4000 m deep subterranean habitat.</title>
        <authorList>
            <person name="Kovaleva O.L."/>
            <person name="Elcheninov A.G."/>
            <person name="Van Heerden E."/>
            <person name="Toshchakov S.V."/>
            <person name="Novikov A."/>
            <person name="Bonch-Osmolovskaya E.A."/>
            <person name="Kublanov I.V."/>
        </authorList>
    </citation>
    <scope>NUCLEOTIDE SEQUENCE [LARGE SCALE GENOMIC DNA]</scope>
    <source>
        <strain evidence="2 3">GM2012</strain>
    </source>
</reference>
<dbReference type="GO" id="GO:0016874">
    <property type="term" value="F:ligase activity"/>
    <property type="evidence" value="ECO:0007669"/>
    <property type="project" value="UniProtKB-KW"/>
</dbReference>
<reference evidence="2 3" key="1">
    <citation type="submission" date="2018-12" db="EMBL/GenBank/DDBJ databases">
        <authorList>
            <person name="Toschakov S.V."/>
        </authorList>
    </citation>
    <scope>NUCLEOTIDE SEQUENCE [LARGE SCALE GENOMIC DNA]</scope>
    <source>
        <strain evidence="2 3">GM2012</strain>
    </source>
</reference>
<dbReference type="SUPFAM" id="SSF55681">
    <property type="entry name" value="Class II aaRS and biotin synthetases"/>
    <property type="match status" value="1"/>
</dbReference>
<dbReference type="PANTHER" id="PTHR43679:SF2">
    <property type="entry name" value="OCTANOYL-[GCVH]:PROTEIN N-OCTANOYLTRANSFERASE"/>
    <property type="match status" value="1"/>
</dbReference>
<keyword evidence="3" id="KW-1185">Reference proteome</keyword>
<organism evidence="2 3">
    <name type="scientific">Tautonia sociabilis</name>
    <dbReference type="NCBI Taxonomy" id="2080755"/>
    <lineage>
        <taxon>Bacteria</taxon>
        <taxon>Pseudomonadati</taxon>
        <taxon>Planctomycetota</taxon>
        <taxon>Planctomycetia</taxon>
        <taxon>Isosphaerales</taxon>
        <taxon>Isosphaeraceae</taxon>
        <taxon>Tautonia</taxon>
    </lineage>
</organism>
<dbReference type="PANTHER" id="PTHR43679">
    <property type="entry name" value="OCTANOYLTRANSFERASE LIPM-RELATED"/>
    <property type="match status" value="1"/>
</dbReference>
<evidence type="ECO:0000313" key="2">
    <source>
        <dbReference type="EMBL" id="RUL88566.1"/>
    </source>
</evidence>
<gene>
    <name evidence="2" type="ORF">TsocGM_06490</name>
</gene>
<protein>
    <submittedName>
        <fullName evidence="2">Lipoate--protein ligase family protein</fullName>
    </submittedName>
</protein>
<evidence type="ECO:0000259" key="1">
    <source>
        <dbReference type="PROSITE" id="PS51733"/>
    </source>
</evidence>
<comment type="caution">
    <text evidence="2">The sequence shown here is derived from an EMBL/GenBank/DDBJ whole genome shotgun (WGS) entry which is preliminary data.</text>
</comment>
<feature type="domain" description="BPL/LPL catalytic" evidence="1">
    <location>
        <begin position="36"/>
        <end position="213"/>
    </location>
</feature>
<evidence type="ECO:0000313" key="3">
    <source>
        <dbReference type="Proteomes" id="UP000280296"/>
    </source>
</evidence>
<proteinExistence type="predicted"/>
<dbReference type="Pfam" id="PF21948">
    <property type="entry name" value="LplA-B_cat"/>
    <property type="match status" value="1"/>
</dbReference>
<dbReference type="PROSITE" id="PS51733">
    <property type="entry name" value="BPL_LPL_CATALYTIC"/>
    <property type="match status" value="1"/>
</dbReference>
<dbReference type="InterPro" id="IPR045864">
    <property type="entry name" value="aa-tRNA-synth_II/BPL/LPL"/>
</dbReference>
<accession>A0A432MN77</accession>